<evidence type="ECO:0000313" key="2">
    <source>
        <dbReference type="Proteomes" id="UP000189941"/>
    </source>
</evidence>
<dbReference type="Proteomes" id="UP000189941">
    <property type="component" value="Unassembled WGS sequence"/>
</dbReference>
<evidence type="ECO:0008006" key="3">
    <source>
        <dbReference type="Google" id="ProtNLM"/>
    </source>
</evidence>
<proteinExistence type="predicted"/>
<sequence length="132" mass="15403">MLIRSKNKNEKIVWGLLSYTFDDSMTSAEQHEVIESIKENPNYEIFLYKGEDSDNYIGVLVVEINKNVSEEIEMAISIHRAALLPSYRTEGLGYQMYVELRDLYPEASIQGSILMSEIVKNWSIRYREENQE</sequence>
<dbReference type="EMBL" id="FUWO01000005">
    <property type="protein sequence ID" value="SJZ43255.1"/>
    <property type="molecule type" value="Genomic_DNA"/>
</dbReference>
<protein>
    <recommendedName>
        <fullName evidence="3">N-acetyltransferase domain-containing protein</fullName>
    </recommendedName>
</protein>
<dbReference type="STRING" id="1121925.SAMN02746011_00762"/>
<organism evidence="1 2">
    <name type="scientific">Globicatella sulfidifaciens DSM 15739</name>
    <dbReference type="NCBI Taxonomy" id="1121925"/>
    <lineage>
        <taxon>Bacteria</taxon>
        <taxon>Bacillati</taxon>
        <taxon>Bacillota</taxon>
        <taxon>Bacilli</taxon>
        <taxon>Lactobacillales</taxon>
        <taxon>Aerococcaceae</taxon>
        <taxon>Globicatella</taxon>
    </lineage>
</organism>
<dbReference type="RefSeq" id="WP_078755561.1">
    <property type="nucleotide sequence ID" value="NZ_FUWO01000005.1"/>
</dbReference>
<dbReference type="SUPFAM" id="SSF55729">
    <property type="entry name" value="Acyl-CoA N-acyltransferases (Nat)"/>
    <property type="match status" value="1"/>
</dbReference>
<dbReference type="AlphaFoldDB" id="A0A1T4KLI1"/>
<dbReference type="OrthoDB" id="2189687at2"/>
<accession>A0A1T4KLI1</accession>
<name>A0A1T4KLI1_9LACT</name>
<gene>
    <name evidence="1" type="ORF">SAMN02746011_00762</name>
</gene>
<evidence type="ECO:0000313" key="1">
    <source>
        <dbReference type="EMBL" id="SJZ43255.1"/>
    </source>
</evidence>
<keyword evidence="2" id="KW-1185">Reference proteome</keyword>
<dbReference type="Gene3D" id="3.40.630.30">
    <property type="match status" value="1"/>
</dbReference>
<dbReference type="InterPro" id="IPR016181">
    <property type="entry name" value="Acyl_CoA_acyltransferase"/>
</dbReference>
<reference evidence="2" key="1">
    <citation type="submission" date="2017-02" db="EMBL/GenBank/DDBJ databases">
        <authorList>
            <person name="Varghese N."/>
            <person name="Submissions S."/>
        </authorList>
    </citation>
    <scope>NUCLEOTIDE SEQUENCE [LARGE SCALE GENOMIC DNA]</scope>
    <source>
        <strain evidence="2">DSM 15739</strain>
    </source>
</reference>